<sequence>MKTWIWKKERKSRKDSKMDLIICLKLELRITTKNWRIFCCLVESRKFAILDLLGNRLEEKVTGKWDICRRGSKFRYSDALFSGSPGFSNQNQLTGNYGNEANYFYFLFCDWKTSWSLLYRPIDEKERKNIDKKIQVLKYVFDNF</sequence>
<evidence type="ECO:0000313" key="2">
    <source>
        <dbReference type="Proteomes" id="UP000001307"/>
    </source>
</evidence>
<dbReference type="InParanoid" id="E4XXU4"/>
<dbReference type="OrthoDB" id="10602454at2759"/>
<dbReference type="Proteomes" id="UP000001307">
    <property type="component" value="Unassembled WGS sequence"/>
</dbReference>
<organism evidence="1">
    <name type="scientific">Oikopleura dioica</name>
    <name type="common">Tunicate</name>
    <dbReference type="NCBI Taxonomy" id="34765"/>
    <lineage>
        <taxon>Eukaryota</taxon>
        <taxon>Metazoa</taxon>
        <taxon>Chordata</taxon>
        <taxon>Tunicata</taxon>
        <taxon>Appendicularia</taxon>
        <taxon>Copelata</taxon>
        <taxon>Oikopleuridae</taxon>
        <taxon>Oikopleura</taxon>
    </lineage>
</organism>
<dbReference type="EMBL" id="FN653295">
    <property type="protein sequence ID" value="CBY25166.1"/>
    <property type="molecule type" value="Genomic_DNA"/>
</dbReference>
<reference evidence="1" key="1">
    <citation type="journal article" date="2010" name="Science">
        <title>Plasticity of animal genome architecture unmasked by rapid evolution of a pelagic tunicate.</title>
        <authorList>
            <person name="Denoeud F."/>
            <person name="Henriet S."/>
            <person name="Mungpakdee S."/>
            <person name="Aury J.M."/>
            <person name="Da Silva C."/>
            <person name="Brinkmann H."/>
            <person name="Mikhaleva J."/>
            <person name="Olsen L.C."/>
            <person name="Jubin C."/>
            <person name="Canestro C."/>
            <person name="Bouquet J.M."/>
            <person name="Danks G."/>
            <person name="Poulain J."/>
            <person name="Campsteijn C."/>
            <person name="Adamski M."/>
            <person name="Cross I."/>
            <person name="Yadetie F."/>
            <person name="Muffato M."/>
            <person name="Louis A."/>
            <person name="Butcher S."/>
            <person name="Tsagkogeorga G."/>
            <person name="Konrad A."/>
            <person name="Singh S."/>
            <person name="Jensen M.F."/>
            <person name="Cong E.H."/>
            <person name="Eikeseth-Otteraa H."/>
            <person name="Noel B."/>
            <person name="Anthouard V."/>
            <person name="Porcel B.M."/>
            <person name="Kachouri-Lafond R."/>
            <person name="Nishino A."/>
            <person name="Ugolini M."/>
            <person name="Chourrout P."/>
            <person name="Nishida H."/>
            <person name="Aasland R."/>
            <person name="Huzurbazar S."/>
            <person name="Westhof E."/>
            <person name="Delsuc F."/>
            <person name="Lehrach H."/>
            <person name="Reinhardt R."/>
            <person name="Weissenbach J."/>
            <person name="Roy S.W."/>
            <person name="Artiguenave F."/>
            <person name="Postlethwait J.H."/>
            <person name="Manak J.R."/>
            <person name="Thompson E.M."/>
            <person name="Jaillon O."/>
            <person name="Du Pasquier L."/>
            <person name="Boudinot P."/>
            <person name="Liberles D.A."/>
            <person name="Volff J.N."/>
            <person name="Philippe H."/>
            <person name="Lenhard B."/>
            <person name="Roest Crollius H."/>
            <person name="Wincker P."/>
            <person name="Chourrout D."/>
        </authorList>
    </citation>
    <scope>NUCLEOTIDE SEQUENCE [LARGE SCALE GENOMIC DNA]</scope>
</reference>
<gene>
    <name evidence="1" type="ORF">GSOID_T00007496001</name>
</gene>
<accession>E4XXU4</accession>
<dbReference type="AlphaFoldDB" id="E4XXU4"/>
<evidence type="ECO:0000313" key="1">
    <source>
        <dbReference type="EMBL" id="CBY25166.1"/>
    </source>
</evidence>
<proteinExistence type="predicted"/>
<keyword evidence="2" id="KW-1185">Reference proteome</keyword>
<name>E4XXU4_OIKDI</name>
<protein>
    <submittedName>
        <fullName evidence="1">Uncharacterized protein</fullName>
    </submittedName>
</protein>